<evidence type="ECO:0000313" key="6">
    <source>
        <dbReference type="Proteomes" id="UP000177027"/>
    </source>
</evidence>
<proteinExistence type="inferred from homology"/>
<dbReference type="PROSITE" id="PS50819">
    <property type="entry name" value="INTEIN_ENDONUCLEASE"/>
    <property type="match status" value="1"/>
</dbReference>
<feature type="domain" description="DOD-type homing endonuclease" evidence="4">
    <location>
        <begin position="372"/>
        <end position="517"/>
    </location>
</feature>
<comment type="similarity">
    <text evidence="3">Belongs to the iron-sulfur cluster assembly SufBD family.</text>
</comment>
<keyword evidence="1" id="KW-0068">Autocatalytic cleavage</keyword>
<organism evidence="5 6">
    <name type="scientific">Candidatus Roizmanbacteria bacterium RIFCSPHIGHO2_02_FULL_40_9</name>
    <dbReference type="NCBI Taxonomy" id="1802042"/>
    <lineage>
        <taxon>Bacteria</taxon>
        <taxon>Candidatus Roizmaniibacteriota</taxon>
    </lineage>
</organism>
<dbReference type="InterPro" id="IPR003586">
    <property type="entry name" value="Hint_dom_C"/>
</dbReference>
<dbReference type="GO" id="GO:0016539">
    <property type="term" value="P:intein-mediated protein splicing"/>
    <property type="evidence" value="ECO:0007669"/>
    <property type="project" value="InterPro"/>
</dbReference>
<dbReference type="Pfam" id="PF14528">
    <property type="entry name" value="LAGLIDADG_3"/>
    <property type="match status" value="1"/>
</dbReference>
<dbReference type="SUPFAM" id="SSF55608">
    <property type="entry name" value="Homing endonucleases"/>
    <property type="match status" value="1"/>
</dbReference>
<dbReference type="Proteomes" id="UP000177027">
    <property type="component" value="Unassembled WGS sequence"/>
</dbReference>
<reference evidence="5 6" key="1">
    <citation type="journal article" date="2016" name="Nat. Commun.">
        <title>Thousands of microbial genomes shed light on interconnected biogeochemical processes in an aquifer system.</title>
        <authorList>
            <person name="Anantharaman K."/>
            <person name="Brown C.T."/>
            <person name="Hug L.A."/>
            <person name="Sharon I."/>
            <person name="Castelle C.J."/>
            <person name="Probst A.J."/>
            <person name="Thomas B.C."/>
            <person name="Singh A."/>
            <person name="Wilkins M.J."/>
            <person name="Karaoz U."/>
            <person name="Brodie E.L."/>
            <person name="Williams K.H."/>
            <person name="Hubbard S.S."/>
            <person name="Banfield J.F."/>
        </authorList>
    </citation>
    <scope>NUCLEOTIDE SEQUENCE [LARGE SCALE GENOMIC DNA]</scope>
</reference>
<evidence type="ECO:0000256" key="3">
    <source>
        <dbReference type="ARBA" id="ARBA00043967"/>
    </source>
</evidence>
<dbReference type="Gene3D" id="3.10.28.10">
    <property type="entry name" value="Homing endonucleases"/>
    <property type="match status" value="1"/>
</dbReference>
<dbReference type="NCBIfam" id="TIGR01443">
    <property type="entry name" value="intein_Cterm"/>
    <property type="match status" value="1"/>
</dbReference>
<dbReference type="InterPro" id="IPR037284">
    <property type="entry name" value="SUF_FeS_clus_asmbl_SufBD_sf"/>
</dbReference>
<dbReference type="SMART" id="SM00306">
    <property type="entry name" value="HintN"/>
    <property type="match status" value="1"/>
</dbReference>
<dbReference type="InterPro" id="IPR030934">
    <property type="entry name" value="Intein_C"/>
</dbReference>
<protein>
    <recommendedName>
        <fullName evidence="4">DOD-type homing endonuclease domain-containing protein</fullName>
    </recommendedName>
</protein>
<dbReference type="InterPro" id="IPR045595">
    <property type="entry name" value="SufBD_N"/>
</dbReference>
<evidence type="ECO:0000256" key="1">
    <source>
        <dbReference type="ARBA" id="ARBA00022813"/>
    </source>
</evidence>
<dbReference type="InterPro" id="IPR000825">
    <property type="entry name" value="SUF_FeS_clus_asmbl_SufBD_core"/>
</dbReference>
<evidence type="ECO:0000313" key="5">
    <source>
        <dbReference type="EMBL" id="OGK29231.1"/>
    </source>
</evidence>
<evidence type="ECO:0000259" key="4">
    <source>
        <dbReference type="PROSITE" id="PS50819"/>
    </source>
</evidence>
<dbReference type="InterPro" id="IPR004860">
    <property type="entry name" value="LAGLIDADG_dom"/>
</dbReference>
<dbReference type="AlphaFoldDB" id="A0A1F7HD80"/>
<dbReference type="InterPro" id="IPR055346">
    <property type="entry name" value="Fe-S_cluster_assembly_SufBD"/>
</dbReference>
<comment type="caution">
    <text evidence="5">The sequence shown here is derived from an EMBL/GenBank/DDBJ whole genome shotgun (WGS) entry which is preliminary data.</text>
</comment>
<sequence>MTKPSKPSPQEDVEFSYKYGFSMKDTSVFKMQKGISSQVVSQISHIKKEPKWMTDFRLKSYKIFLEKKMPEWGGDLSHINFDDIVYFVRSTDSQKSRWEDLPAEIKETYDKIGVPEAEKKFLAGVSAQYDSEVVYESVQKELGKKGVIFCDMDTAVRKYPKLVKKYFGTLIPSHDNKFAALNSAVWSGGSFVYVPKDVKVGMPLQAYFRINSERFGQFERTLIIAEKGSDVHYIEGCLPIGEQICNGTSWVNIESVQPEDFVMTHKGTLSKVTKTMLRKYKGKMYTIQPLSPFNTFQLTEEHPVWSIKRETVLIKRKVRNTWLSEVDTQKLVKAKPAFIPVKDLKKGDFLIFPKQKDTSLGKTNLSDAEIELLGYYTAEGSTSYNRAFRQYYVTFTFSENEKHFVDRVVELTKKIINKKPSIFHDKKKHALVTTVYSESLYHFCALHCGRYAHSKNLSEEIMNLPTEKISLFYDAYFNGDGNTAYRKSKKNSTLNRASTASPRLASQLQILLSRIGIYSSILIRKGGPDIIQGRNIYRRDQYVITYTLNRTWSTIRETDEYYIIPIRSVTSKAYHDYVCNIEVEGAETYLVKGFVVHNCTAPIYVTDSLHAAVVEIFVHEGAHVRYTTVQNWSNNVYNLVTKRAKAYKNALMEWIDCNIGSKLTMKYPSVYLMEEGARGEVLSIAYAHRLQHQDAGAKMIHFAPNTSSRIVSKSISKAGGRTSYRGLVQVLPEAENTKVFVSCDALLLDEESRSDTYPSMKIKNNNVQIQHEATVEKIGEEKLFYLMSRGISRGEAEGVLVNGFIEPVAKEIPLEYSIELNRLMNLEMSGSVG</sequence>
<evidence type="ECO:0000256" key="2">
    <source>
        <dbReference type="ARBA" id="ARBA00023000"/>
    </source>
</evidence>
<dbReference type="EMBL" id="MFZS01000010">
    <property type="protein sequence ID" value="OGK29231.1"/>
    <property type="molecule type" value="Genomic_DNA"/>
</dbReference>
<dbReference type="SUPFAM" id="SSF101960">
    <property type="entry name" value="Stabilizer of iron transporter SufD"/>
    <property type="match status" value="2"/>
</dbReference>
<dbReference type="InterPro" id="IPR004042">
    <property type="entry name" value="Intein_endonuc_central"/>
</dbReference>
<dbReference type="Pfam" id="PF01458">
    <property type="entry name" value="SUFBD_core"/>
    <property type="match status" value="1"/>
</dbReference>
<dbReference type="SUPFAM" id="SSF51294">
    <property type="entry name" value="Hedgehog/intein (Hint) domain"/>
    <property type="match status" value="1"/>
</dbReference>
<dbReference type="GO" id="GO:0016226">
    <property type="term" value="P:iron-sulfur cluster assembly"/>
    <property type="evidence" value="ECO:0007669"/>
    <property type="project" value="InterPro"/>
</dbReference>
<dbReference type="PANTHER" id="PTHR30508:SF1">
    <property type="entry name" value="UPF0051 PROTEIN ABCI8, CHLOROPLASTIC-RELATED"/>
    <property type="match status" value="1"/>
</dbReference>
<dbReference type="InterPro" id="IPR036844">
    <property type="entry name" value="Hint_dom_sf"/>
</dbReference>
<dbReference type="InterPro" id="IPR006142">
    <property type="entry name" value="INTEIN"/>
</dbReference>
<dbReference type="InterPro" id="IPR027434">
    <property type="entry name" value="Homing_endonucl"/>
</dbReference>
<gene>
    <name evidence="5" type="ORF">A3D06_00335</name>
</gene>
<dbReference type="PANTHER" id="PTHR30508">
    <property type="entry name" value="FES CLUSTER ASSEMBLY PROTEIN SUF"/>
    <property type="match status" value="1"/>
</dbReference>
<dbReference type="GO" id="GO:0004519">
    <property type="term" value="F:endonuclease activity"/>
    <property type="evidence" value="ECO:0007669"/>
    <property type="project" value="InterPro"/>
</dbReference>
<name>A0A1F7HD80_9BACT</name>
<dbReference type="PRINTS" id="PR00379">
    <property type="entry name" value="INTEIN"/>
</dbReference>
<dbReference type="Pfam" id="PF19295">
    <property type="entry name" value="SufBD_N"/>
    <property type="match status" value="1"/>
</dbReference>
<dbReference type="PROSITE" id="PS50818">
    <property type="entry name" value="INTEIN_C_TER"/>
    <property type="match status" value="1"/>
</dbReference>
<accession>A0A1F7HD80</accession>
<dbReference type="InterPro" id="IPR003587">
    <property type="entry name" value="Hint_dom_N"/>
</dbReference>
<dbReference type="SMART" id="SM00305">
    <property type="entry name" value="HintC"/>
    <property type="match status" value="1"/>
</dbReference>
<keyword evidence="2" id="KW-0651">Protein splicing</keyword>